<gene>
    <name evidence="9" type="ORF">ACG0Z3_12605</name>
</gene>
<dbReference type="Pfam" id="PF02913">
    <property type="entry name" value="FAD-oxidase_C"/>
    <property type="match status" value="1"/>
</dbReference>
<keyword evidence="4" id="KW-0274">FAD</keyword>
<dbReference type="InterPro" id="IPR006094">
    <property type="entry name" value="Oxid_FAD_bind_N"/>
</dbReference>
<name>A0ABW7FJJ5_9BURK</name>
<comment type="similarity">
    <text evidence="2">Belongs to the FAD-binding oxidoreductase/transferase type 4 family.</text>
</comment>
<evidence type="ECO:0000313" key="9">
    <source>
        <dbReference type="EMBL" id="MFG6441518.1"/>
    </source>
</evidence>
<keyword evidence="10" id="KW-1185">Reference proteome</keyword>
<proteinExistence type="inferred from homology"/>
<comment type="cofactor">
    <cofactor evidence="1">
        <name>FAD</name>
        <dbReference type="ChEBI" id="CHEBI:57692"/>
    </cofactor>
</comment>
<dbReference type="SUPFAM" id="SSF56176">
    <property type="entry name" value="FAD-binding/transporter-associated domain-like"/>
    <property type="match status" value="1"/>
</dbReference>
<dbReference type="InterPro" id="IPR016171">
    <property type="entry name" value="Vanillyl_alc_oxidase_C-sub2"/>
</dbReference>
<dbReference type="EMBL" id="JBIGHW010000006">
    <property type="protein sequence ID" value="MFG6441518.1"/>
    <property type="molecule type" value="Genomic_DNA"/>
</dbReference>
<dbReference type="SUPFAM" id="SSF55103">
    <property type="entry name" value="FAD-linked oxidases, C-terminal domain"/>
    <property type="match status" value="1"/>
</dbReference>
<evidence type="ECO:0000256" key="2">
    <source>
        <dbReference type="ARBA" id="ARBA00008000"/>
    </source>
</evidence>
<dbReference type="Pfam" id="PF01565">
    <property type="entry name" value="FAD_binding_4"/>
    <property type="match status" value="1"/>
</dbReference>
<dbReference type="PANTHER" id="PTHR11748:SF111">
    <property type="entry name" value="D-LACTATE DEHYDROGENASE, MITOCHONDRIAL-RELATED"/>
    <property type="match status" value="1"/>
</dbReference>
<dbReference type="InterPro" id="IPR016164">
    <property type="entry name" value="FAD-linked_Oxase-like_C"/>
</dbReference>
<accession>A0ABW7FJJ5</accession>
<dbReference type="InterPro" id="IPR016169">
    <property type="entry name" value="FAD-bd_PCMH_sub2"/>
</dbReference>
<feature type="domain" description="FAD-binding PCMH-type" evidence="8">
    <location>
        <begin position="50"/>
        <end position="230"/>
    </location>
</feature>
<sequence>MIATPDLPAAAPARLAAHDLVVQLLQALGAACVTTDAAQLALLSHDVYRSGGLPLAAVRPTNVATLQTAVKLCAAAKVAMVPRGGGASYTDGYLLPAGGHVVFDTGGLDSIDVDAANAVVTVGAGVTWAALRERLAPLGLRTPFWGPFSGLVATVGGSVSQNAISHGSASHGISAQSVLSVDVVLASGELLSTGISSATRHFGPDMTGLFTGDCGALGIKATLRLSLIAARSEFEGLSFAFTDFAAFHETMRLAAQQGLEDESFGLDKALSQGQIGKQEGMGSRLRIALQVFRSAPNAVAGLKQLLRMALAGDQVLASGEYMAHFLVEGANAADAKAKARHLRELALRHGTEIANSVPGFVRALPFAPLTNILGPNGERWVPLHGILPHARVPAFHTALQDFRARHRADMERLGVWMGTMFSTVSSTGLLYEIALYWPEVPTAYHEAMLGREHLQQVSSHAANASASALTAVLKQDLIELYAEHGSAHFQIGRAYPYAPRLHPEALRMLRTLKASLDPHNLMNPGALGLDTATD</sequence>
<dbReference type="InterPro" id="IPR004113">
    <property type="entry name" value="FAD-bd_oxidored_4_C"/>
</dbReference>
<dbReference type="EC" id="1.1.2.4" evidence="7"/>
<evidence type="ECO:0000256" key="4">
    <source>
        <dbReference type="ARBA" id="ARBA00022827"/>
    </source>
</evidence>
<evidence type="ECO:0000256" key="7">
    <source>
        <dbReference type="ARBA" id="ARBA00038897"/>
    </source>
</evidence>
<evidence type="ECO:0000256" key="6">
    <source>
        <dbReference type="ARBA" id="ARBA00023002"/>
    </source>
</evidence>
<dbReference type="PANTHER" id="PTHR11748">
    <property type="entry name" value="D-LACTATE DEHYDROGENASE"/>
    <property type="match status" value="1"/>
</dbReference>
<keyword evidence="3" id="KW-0285">Flavoprotein</keyword>
<dbReference type="RefSeq" id="WP_394397844.1">
    <property type="nucleotide sequence ID" value="NZ_JBIGHW010000006.1"/>
</dbReference>
<dbReference type="Gene3D" id="1.10.45.10">
    <property type="entry name" value="Vanillyl-alcohol Oxidase, Chain A, domain 4"/>
    <property type="match status" value="1"/>
</dbReference>
<evidence type="ECO:0000313" key="10">
    <source>
        <dbReference type="Proteomes" id="UP001606301"/>
    </source>
</evidence>
<comment type="caution">
    <text evidence="9">The sequence shown here is derived from an EMBL/GenBank/DDBJ whole genome shotgun (WGS) entry which is preliminary data.</text>
</comment>
<keyword evidence="6" id="KW-0560">Oxidoreductase</keyword>
<dbReference type="InterPro" id="IPR016166">
    <property type="entry name" value="FAD-bd_PCMH"/>
</dbReference>
<reference evidence="9 10" key="1">
    <citation type="submission" date="2024-08" db="EMBL/GenBank/DDBJ databases">
        <authorList>
            <person name="Lu H."/>
        </authorList>
    </citation>
    <scope>NUCLEOTIDE SEQUENCE [LARGE SCALE GENOMIC DNA]</scope>
    <source>
        <strain evidence="9 10">LKC17W</strain>
    </source>
</reference>
<protein>
    <recommendedName>
        <fullName evidence="7">D-lactate dehydrogenase (cytochrome)</fullName>
        <ecNumber evidence="7">1.1.2.4</ecNumber>
    </recommendedName>
</protein>
<dbReference type="Proteomes" id="UP001606301">
    <property type="component" value="Unassembled WGS sequence"/>
</dbReference>
<evidence type="ECO:0000256" key="3">
    <source>
        <dbReference type="ARBA" id="ARBA00022630"/>
    </source>
</evidence>
<evidence type="ECO:0000256" key="5">
    <source>
        <dbReference type="ARBA" id="ARBA00022946"/>
    </source>
</evidence>
<dbReference type="PROSITE" id="PS51387">
    <property type="entry name" value="FAD_PCMH"/>
    <property type="match status" value="1"/>
</dbReference>
<dbReference type="Gene3D" id="3.30.465.10">
    <property type="match status" value="1"/>
</dbReference>
<dbReference type="InterPro" id="IPR036318">
    <property type="entry name" value="FAD-bd_PCMH-like_sf"/>
</dbReference>
<evidence type="ECO:0000256" key="1">
    <source>
        <dbReference type="ARBA" id="ARBA00001974"/>
    </source>
</evidence>
<evidence type="ECO:0000259" key="8">
    <source>
        <dbReference type="PROSITE" id="PS51387"/>
    </source>
</evidence>
<organism evidence="9 10">
    <name type="scientific">Pelomonas margarita</name>
    <dbReference type="NCBI Taxonomy" id="3299031"/>
    <lineage>
        <taxon>Bacteria</taxon>
        <taxon>Pseudomonadati</taxon>
        <taxon>Pseudomonadota</taxon>
        <taxon>Betaproteobacteria</taxon>
        <taxon>Burkholderiales</taxon>
        <taxon>Sphaerotilaceae</taxon>
        <taxon>Roseateles</taxon>
    </lineage>
</organism>
<keyword evidence="5" id="KW-0809">Transit peptide</keyword>